<proteinExistence type="predicted"/>
<protein>
    <submittedName>
        <fullName evidence="1">Uncharacterized protein</fullName>
    </submittedName>
</protein>
<dbReference type="EMBL" id="PHND01000001">
    <property type="protein sequence ID" value="PPE04328.1"/>
    <property type="molecule type" value="Genomic_DNA"/>
</dbReference>
<reference evidence="1 2" key="1">
    <citation type="submission" date="2017-11" db="EMBL/GenBank/DDBJ databases">
        <title>Genome sequence of Entomoplasma ellychniae ELCN-1 (ATCC 43707).</title>
        <authorList>
            <person name="Lo W.-S."/>
            <person name="Gasparich G.E."/>
            <person name="Kuo C.-H."/>
        </authorList>
    </citation>
    <scope>NUCLEOTIDE SEQUENCE [LARGE SCALE GENOMIC DNA]</scope>
    <source>
        <strain evidence="1 2">ELCN-1</strain>
    </source>
</reference>
<keyword evidence="2" id="KW-1185">Reference proteome</keyword>
<name>A0A8E2QY39_9MOLU</name>
<dbReference type="AlphaFoldDB" id="A0A8E2QY39"/>
<evidence type="ECO:0000313" key="2">
    <source>
        <dbReference type="Proteomes" id="UP000239010"/>
    </source>
</evidence>
<gene>
    <name evidence="1" type="ORF">EELLY_v1c00020</name>
</gene>
<organism evidence="1 2">
    <name type="scientific">Entomoplasma ellychniae</name>
    <dbReference type="NCBI Taxonomy" id="2114"/>
    <lineage>
        <taxon>Bacteria</taxon>
        <taxon>Bacillati</taxon>
        <taxon>Mycoplasmatota</taxon>
        <taxon>Mollicutes</taxon>
        <taxon>Entomoplasmatales</taxon>
        <taxon>Entomoplasmataceae</taxon>
        <taxon>Entomoplasma</taxon>
    </lineage>
</organism>
<dbReference type="Proteomes" id="UP000239010">
    <property type="component" value="Unassembled WGS sequence"/>
</dbReference>
<evidence type="ECO:0000313" key="1">
    <source>
        <dbReference type="EMBL" id="PPE04328.1"/>
    </source>
</evidence>
<sequence length="53" mass="6110">MKYTFTGKGKNDNDYKYKGSIELDLSNIVSSESLPKRFLKQITSLKAFLQILH</sequence>
<dbReference type="RefSeq" id="WP_181021024.1">
    <property type="nucleotide sequence ID" value="NZ_PHND01000001.1"/>
</dbReference>
<comment type="caution">
    <text evidence="1">The sequence shown here is derived from an EMBL/GenBank/DDBJ whole genome shotgun (WGS) entry which is preliminary data.</text>
</comment>
<accession>A0A8E2QY39</accession>